<gene>
    <name evidence="1" type="ORF">DSLASN_04740</name>
</gene>
<name>A0ABM7PB06_9BACT</name>
<protein>
    <recommendedName>
        <fullName evidence="3">Peptidyl-tRNA hydrolase</fullName>
    </recommendedName>
</protein>
<keyword evidence="2" id="KW-1185">Reference proteome</keyword>
<evidence type="ECO:0000313" key="2">
    <source>
        <dbReference type="Proteomes" id="UP001320148"/>
    </source>
</evidence>
<organism evidence="1 2">
    <name type="scientific">Desulfoluna limicola</name>
    <dbReference type="NCBI Taxonomy" id="2810562"/>
    <lineage>
        <taxon>Bacteria</taxon>
        <taxon>Pseudomonadati</taxon>
        <taxon>Thermodesulfobacteriota</taxon>
        <taxon>Desulfobacteria</taxon>
        <taxon>Desulfobacterales</taxon>
        <taxon>Desulfolunaceae</taxon>
        <taxon>Desulfoluna</taxon>
    </lineage>
</organism>
<sequence length="100" mass="10714">MARFLTGKGAGAGAHNGTRMCTSLLCRLAAKGYTPDEINRMVKDVFEALRGGGSFTVAIVNTELERLGWPPSVLDEVTFELIVALLESELGFSVTSHTVN</sequence>
<dbReference type="EMBL" id="AP024488">
    <property type="protein sequence ID" value="BCS94842.1"/>
    <property type="molecule type" value="Genomic_DNA"/>
</dbReference>
<evidence type="ECO:0008006" key="3">
    <source>
        <dbReference type="Google" id="ProtNLM"/>
    </source>
</evidence>
<evidence type="ECO:0000313" key="1">
    <source>
        <dbReference type="EMBL" id="BCS94842.1"/>
    </source>
</evidence>
<reference evidence="1 2" key="1">
    <citation type="submission" date="2021-02" db="EMBL/GenBank/DDBJ databases">
        <title>Complete genome of Desulfoluna sp. strain ASN36.</title>
        <authorList>
            <person name="Takahashi A."/>
            <person name="Kojima H."/>
            <person name="Fukui M."/>
        </authorList>
    </citation>
    <scope>NUCLEOTIDE SEQUENCE [LARGE SCALE GENOMIC DNA]</scope>
    <source>
        <strain evidence="1 2">ASN36</strain>
    </source>
</reference>
<accession>A0ABM7PB06</accession>
<proteinExistence type="predicted"/>
<dbReference type="Proteomes" id="UP001320148">
    <property type="component" value="Chromosome"/>
</dbReference>